<sequence length="778" mass="83326">MGAPHPDAPVIRWIALAGAGGAAAVSAIDHFEIAGPWASIALILALLAVVGISALGFAYRRRAAAIVAEASIHALESATKRAEFDALQQELEQHKRLERQLLEAKQAAEAATLAKGEFLATMSHEIRTPLNGILPMLDLLQSSPLRPEQQELVQTAYASASQLLHIVDDILDYSKLEANGLSLESVGLNLKELVDSVMRLMEKPAENKGLRLSLRMDPALRLALRGDPTRLRQVLTNLLSNAVKFTERGTVGLNVIRLGETRTHHEIRFEVRDTGIGIAPEAIGRLFTPFSQADASTTRLYGGTGLGLAISKRIVELMGGRIGVESEPGRGSLFWFEIPLLKTVSEIQGPRAELAGARMLVLTADPALHRRLSIAIPNWGVTASFVSTTQDALDRLRSAVSRGPSWAFHILLADLGPARSTALALHRNIRRLSALDTLHIVYLQGDEPLPEELREGAGVLVASRHLGDADLRVLIASHLGSERGASSRPPVRGEPAAAEPVAPPPLPAASRLEGHVLLVEDNPVNLMVSQRLLGLMGLSCDTAANGKEALARLAATGYDAVLMDCQMPVLDGYAATRQWRRHEAAQGLARTPIIAMTANAMAGDRQRCLDAGMDDYLAKPVTRSQLEQTLALWLGTRTGAAAPSAGAAATAAAAPAAVPPGKALDRGIVDDLRDLMGEEFLQLVRVFLEDAPFHLDQLEQAARNGDIAGLVAPAHTMKSASANLGALLLSSQAKRIELGARQRTLENPRAAVAALREAWRSAERELRELLRETAPPAP</sequence>
<dbReference type="RefSeq" id="WP_183948143.1">
    <property type="nucleotide sequence ID" value="NZ_JACHHX010000007.1"/>
</dbReference>
<keyword evidence="14 21" id="KW-0472">Membrane</keyword>
<evidence type="ECO:0000256" key="21">
    <source>
        <dbReference type="SAM" id="Phobius"/>
    </source>
</evidence>
<evidence type="ECO:0000313" key="25">
    <source>
        <dbReference type="EMBL" id="MBB5015460.1"/>
    </source>
</evidence>
<evidence type="ECO:0000256" key="18">
    <source>
        <dbReference type="PROSITE-ProRule" id="PRU00169"/>
    </source>
</evidence>
<dbReference type="CDD" id="cd16922">
    <property type="entry name" value="HATPase_EvgS-ArcB-TorS-like"/>
    <property type="match status" value="1"/>
</dbReference>
<keyword evidence="11 21" id="KW-1133">Transmembrane helix</keyword>
<dbReference type="FunFam" id="3.30.565.10:FF:000010">
    <property type="entry name" value="Sensor histidine kinase RcsC"/>
    <property type="match status" value="1"/>
</dbReference>
<proteinExistence type="predicted"/>
<dbReference type="InterPro" id="IPR003594">
    <property type="entry name" value="HATPase_dom"/>
</dbReference>
<dbReference type="Gene3D" id="3.30.565.10">
    <property type="entry name" value="Histidine kinase-like ATPase, C-terminal domain"/>
    <property type="match status" value="1"/>
</dbReference>
<dbReference type="Gene3D" id="3.40.50.2300">
    <property type="match status" value="1"/>
</dbReference>
<dbReference type="InterPro" id="IPR005467">
    <property type="entry name" value="His_kinase_dom"/>
</dbReference>
<feature type="domain" description="Histidine kinase" evidence="22">
    <location>
        <begin position="121"/>
        <end position="342"/>
    </location>
</feature>
<keyword evidence="7 21" id="KW-0812">Transmembrane</keyword>
<dbReference type="PANTHER" id="PTHR45339">
    <property type="entry name" value="HYBRID SIGNAL TRANSDUCTION HISTIDINE KINASE J"/>
    <property type="match status" value="1"/>
</dbReference>
<dbReference type="SUPFAM" id="SSF47226">
    <property type="entry name" value="Histidine-containing phosphotransfer domain, HPT domain"/>
    <property type="match status" value="1"/>
</dbReference>
<evidence type="ECO:0000256" key="10">
    <source>
        <dbReference type="ARBA" id="ARBA00022840"/>
    </source>
</evidence>
<dbReference type="InterPro" id="IPR036097">
    <property type="entry name" value="HisK_dim/P_sf"/>
</dbReference>
<keyword evidence="10" id="KW-0067">ATP-binding</keyword>
<dbReference type="InterPro" id="IPR001789">
    <property type="entry name" value="Sig_transdc_resp-reg_receiver"/>
</dbReference>
<dbReference type="PROSITE" id="PS50109">
    <property type="entry name" value="HIS_KIN"/>
    <property type="match status" value="1"/>
</dbReference>
<comment type="subcellular location">
    <subcellularLocation>
        <location evidence="2">Cell inner membrane</location>
        <topology evidence="2">Multi-pass membrane protein</topology>
    </subcellularLocation>
</comment>
<keyword evidence="12" id="KW-0902">Two-component regulatory system</keyword>
<dbReference type="Pfam" id="PF00072">
    <property type="entry name" value="Response_reg"/>
    <property type="match status" value="1"/>
</dbReference>
<dbReference type="SUPFAM" id="SSF55874">
    <property type="entry name" value="ATPase domain of HSP90 chaperone/DNA topoisomerase II/histidine kinase"/>
    <property type="match status" value="1"/>
</dbReference>
<dbReference type="PROSITE" id="PS50894">
    <property type="entry name" value="HPT"/>
    <property type="match status" value="1"/>
</dbReference>
<organism evidence="25 26">
    <name type="scientific">Rehaibacterium terrae</name>
    <dbReference type="NCBI Taxonomy" id="1341696"/>
    <lineage>
        <taxon>Bacteria</taxon>
        <taxon>Pseudomonadati</taxon>
        <taxon>Pseudomonadota</taxon>
        <taxon>Gammaproteobacteria</taxon>
        <taxon>Lysobacterales</taxon>
        <taxon>Lysobacteraceae</taxon>
        <taxon>Rehaibacterium</taxon>
    </lineage>
</organism>
<keyword evidence="6" id="KW-0808">Transferase</keyword>
<keyword evidence="4" id="KW-1003">Cell membrane</keyword>
<evidence type="ECO:0000256" key="16">
    <source>
        <dbReference type="ARBA" id="ARBA00068150"/>
    </source>
</evidence>
<dbReference type="Gene3D" id="1.20.120.160">
    <property type="entry name" value="HPT domain"/>
    <property type="match status" value="1"/>
</dbReference>
<evidence type="ECO:0000256" key="12">
    <source>
        <dbReference type="ARBA" id="ARBA00023012"/>
    </source>
</evidence>
<dbReference type="Gene3D" id="1.10.287.130">
    <property type="match status" value="1"/>
</dbReference>
<comment type="catalytic activity">
    <reaction evidence="1">
        <text>ATP + protein L-histidine = ADP + protein N-phospho-L-histidine.</text>
        <dbReference type="EC" id="2.7.13.3"/>
    </reaction>
</comment>
<evidence type="ECO:0000256" key="13">
    <source>
        <dbReference type="ARBA" id="ARBA00023026"/>
    </source>
</evidence>
<feature type="compositionally biased region" description="Low complexity" evidence="20">
    <location>
        <begin position="488"/>
        <end position="500"/>
    </location>
</feature>
<keyword evidence="13" id="KW-0843">Virulence</keyword>
<feature type="region of interest" description="Disordered" evidence="20">
    <location>
        <begin position="482"/>
        <end position="505"/>
    </location>
</feature>
<dbReference type="FunFam" id="1.10.287.130:FF:000002">
    <property type="entry name" value="Two-component osmosensing histidine kinase"/>
    <property type="match status" value="1"/>
</dbReference>
<dbReference type="EC" id="2.7.13.3" evidence="3"/>
<evidence type="ECO:0000256" key="8">
    <source>
        <dbReference type="ARBA" id="ARBA00022741"/>
    </source>
</evidence>
<evidence type="ECO:0000259" key="23">
    <source>
        <dbReference type="PROSITE" id="PS50110"/>
    </source>
</evidence>
<evidence type="ECO:0000256" key="17">
    <source>
        <dbReference type="PROSITE-ProRule" id="PRU00110"/>
    </source>
</evidence>
<evidence type="ECO:0000256" key="2">
    <source>
        <dbReference type="ARBA" id="ARBA00004429"/>
    </source>
</evidence>
<dbReference type="SMART" id="SM00387">
    <property type="entry name" value="HATPase_c"/>
    <property type="match status" value="1"/>
</dbReference>
<dbReference type="Proteomes" id="UP000519004">
    <property type="component" value="Unassembled WGS sequence"/>
</dbReference>
<dbReference type="EMBL" id="JACHHX010000007">
    <property type="protein sequence ID" value="MBB5015460.1"/>
    <property type="molecule type" value="Genomic_DNA"/>
</dbReference>
<dbReference type="Pfam" id="PF02518">
    <property type="entry name" value="HATPase_c"/>
    <property type="match status" value="1"/>
</dbReference>
<dbReference type="SUPFAM" id="SSF47384">
    <property type="entry name" value="Homodimeric domain of signal transducing histidine kinase"/>
    <property type="match status" value="1"/>
</dbReference>
<comment type="subunit">
    <text evidence="15">At low DSF concentrations, interacts with RpfF.</text>
</comment>
<dbReference type="PROSITE" id="PS50110">
    <property type="entry name" value="RESPONSE_REGULATORY"/>
    <property type="match status" value="1"/>
</dbReference>
<dbReference type="GO" id="GO:0005524">
    <property type="term" value="F:ATP binding"/>
    <property type="evidence" value="ECO:0007669"/>
    <property type="project" value="UniProtKB-KW"/>
</dbReference>
<dbReference type="SMART" id="SM00448">
    <property type="entry name" value="REC"/>
    <property type="match status" value="1"/>
</dbReference>
<name>A0A7W7XZV1_9GAMM</name>
<evidence type="ECO:0000256" key="19">
    <source>
        <dbReference type="SAM" id="Coils"/>
    </source>
</evidence>
<keyword evidence="26" id="KW-1185">Reference proteome</keyword>
<dbReference type="CDD" id="cd00082">
    <property type="entry name" value="HisKA"/>
    <property type="match status" value="1"/>
</dbReference>
<dbReference type="InterPro" id="IPR008207">
    <property type="entry name" value="Sig_transdc_His_kin_Hpt_dom"/>
</dbReference>
<dbReference type="InterPro" id="IPR036641">
    <property type="entry name" value="HPT_dom_sf"/>
</dbReference>
<keyword evidence="8" id="KW-0547">Nucleotide-binding</keyword>
<evidence type="ECO:0000256" key="6">
    <source>
        <dbReference type="ARBA" id="ARBA00022679"/>
    </source>
</evidence>
<dbReference type="PANTHER" id="PTHR45339:SF1">
    <property type="entry name" value="HYBRID SIGNAL TRANSDUCTION HISTIDINE KINASE J"/>
    <property type="match status" value="1"/>
</dbReference>
<dbReference type="AlphaFoldDB" id="A0A7W7XZV1"/>
<dbReference type="Pfam" id="PF01627">
    <property type="entry name" value="Hpt"/>
    <property type="match status" value="1"/>
</dbReference>
<keyword evidence="19" id="KW-0175">Coiled coil</keyword>
<evidence type="ECO:0000256" key="7">
    <source>
        <dbReference type="ARBA" id="ARBA00022692"/>
    </source>
</evidence>
<keyword evidence="9 25" id="KW-0418">Kinase</keyword>
<feature type="domain" description="Response regulatory" evidence="23">
    <location>
        <begin position="515"/>
        <end position="634"/>
    </location>
</feature>
<dbReference type="InterPro" id="IPR003661">
    <property type="entry name" value="HisK_dim/P_dom"/>
</dbReference>
<evidence type="ECO:0000256" key="11">
    <source>
        <dbReference type="ARBA" id="ARBA00022989"/>
    </source>
</evidence>
<evidence type="ECO:0000256" key="1">
    <source>
        <dbReference type="ARBA" id="ARBA00000085"/>
    </source>
</evidence>
<accession>A0A7W7XZV1</accession>
<evidence type="ECO:0000256" key="15">
    <source>
        <dbReference type="ARBA" id="ARBA00064003"/>
    </source>
</evidence>
<protein>
    <recommendedName>
        <fullName evidence="16">Sensory/regulatory protein RpfC</fullName>
        <ecNumber evidence="3">2.7.13.3</ecNumber>
    </recommendedName>
</protein>
<dbReference type="InterPro" id="IPR004358">
    <property type="entry name" value="Sig_transdc_His_kin-like_C"/>
</dbReference>
<evidence type="ECO:0000259" key="24">
    <source>
        <dbReference type="PROSITE" id="PS50894"/>
    </source>
</evidence>
<dbReference type="InterPro" id="IPR036890">
    <property type="entry name" value="HATPase_C_sf"/>
</dbReference>
<evidence type="ECO:0000313" key="26">
    <source>
        <dbReference type="Proteomes" id="UP000519004"/>
    </source>
</evidence>
<dbReference type="SMART" id="SM00073">
    <property type="entry name" value="HPT"/>
    <property type="match status" value="1"/>
</dbReference>
<keyword evidence="5 18" id="KW-0597">Phosphoprotein</keyword>
<feature type="domain" description="HPt" evidence="24">
    <location>
        <begin position="676"/>
        <end position="773"/>
    </location>
</feature>
<feature type="transmembrane region" description="Helical" evidence="21">
    <location>
        <begin position="37"/>
        <end position="59"/>
    </location>
</feature>
<feature type="modified residue" description="4-aspartylphosphate" evidence="18">
    <location>
        <position position="564"/>
    </location>
</feature>
<evidence type="ECO:0000259" key="22">
    <source>
        <dbReference type="PROSITE" id="PS50109"/>
    </source>
</evidence>
<feature type="modified residue" description="Phosphohistidine" evidence="17">
    <location>
        <position position="715"/>
    </location>
</feature>
<evidence type="ECO:0000256" key="3">
    <source>
        <dbReference type="ARBA" id="ARBA00012438"/>
    </source>
</evidence>
<dbReference type="InterPro" id="IPR011006">
    <property type="entry name" value="CheY-like_superfamily"/>
</dbReference>
<gene>
    <name evidence="25" type="ORF">HNQ58_001358</name>
</gene>
<dbReference type="GO" id="GO:0000155">
    <property type="term" value="F:phosphorelay sensor kinase activity"/>
    <property type="evidence" value="ECO:0007669"/>
    <property type="project" value="InterPro"/>
</dbReference>
<dbReference type="CDD" id="cd17546">
    <property type="entry name" value="REC_hyHK_CKI1_RcsC-like"/>
    <property type="match status" value="1"/>
</dbReference>
<dbReference type="PRINTS" id="PR00344">
    <property type="entry name" value="BCTRLSENSOR"/>
</dbReference>
<dbReference type="GO" id="GO:0005886">
    <property type="term" value="C:plasma membrane"/>
    <property type="evidence" value="ECO:0007669"/>
    <property type="project" value="UniProtKB-SubCell"/>
</dbReference>
<comment type="caution">
    <text evidence="25">The sequence shown here is derived from an EMBL/GenBank/DDBJ whole genome shotgun (WGS) entry which is preliminary data.</text>
</comment>
<evidence type="ECO:0000256" key="5">
    <source>
        <dbReference type="ARBA" id="ARBA00022553"/>
    </source>
</evidence>
<dbReference type="SUPFAM" id="SSF52172">
    <property type="entry name" value="CheY-like"/>
    <property type="match status" value="1"/>
</dbReference>
<dbReference type="Pfam" id="PF00512">
    <property type="entry name" value="HisKA"/>
    <property type="match status" value="1"/>
</dbReference>
<evidence type="ECO:0000256" key="20">
    <source>
        <dbReference type="SAM" id="MobiDB-lite"/>
    </source>
</evidence>
<feature type="coiled-coil region" evidence="19">
    <location>
        <begin position="77"/>
        <end position="114"/>
    </location>
</feature>
<dbReference type="SMART" id="SM00388">
    <property type="entry name" value="HisKA"/>
    <property type="match status" value="1"/>
</dbReference>
<reference evidence="25 26" key="1">
    <citation type="submission" date="2020-08" db="EMBL/GenBank/DDBJ databases">
        <title>Genomic Encyclopedia of Type Strains, Phase IV (KMG-IV): sequencing the most valuable type-strain genomes for metagenomic binning, comparative biology and taxonomic classification.</title>
        <authorList>
            <person name="Goeker M."/>
        </authorList>
    </citation>
    <scope>NUCLEOTIDE SEQUENCE [LARGE SCALE GENOMIC DNA]</scope>
    <source>
        <strain evidence="25 26">DSM 25897</strain>
    </source>
</reference>
<evidence type="ECO:0000256" key="14">
    <source>
        <dbReference type="ARBA" id="ARBA00023136"/>
    </source>
</evidence>
<evidence type="ECO:0000256" key="9">
    <source>
        <dbReference type="ARBA" id="ARBA00022777"/>
    </source>
</evidence>
<evidence type="ECO:0000256" key="4">
    <source>
        <dbReference type="ARBA" id="ARBA00022475"/>
    </source>
</evidence>